<gene>
    <name evidence="1" type="ORF">J2Z43_001058</name>
</gene>
<dbReference type="Proteomes" id="UP000767291">
    <property type="component" value="Unassembled WGS sequence"/>
</dbReference>
<dbReference type="EMBL" id="JAGGJX010000001">
    <property type="protein sequence ID" value="MBP1854668.1"/>
    <property type="molecule type" value="Genomic_DNA"/>
</dbReference>
<evidence type="ECO:0000313" key="2">
    <source>
        <dbReference type="Proteomes" id="UP000767291"/>
    </source>
</evidence>
<dbReference type="Gene3D" id="3.40.91.30">
    <property type="match status" value="1"/>
</dbReference>
<organism evidence="1 2">
    <name type="scientific">Metaclostridioides mangenotii</name>
    <dbReference type="NCBI Taxonomy" id="1540"/>
    <lineage>
        <taxon>Bacteria</taxon>
        <taxon>Bacillati</taxon>
        <taxon>Bacillota</taxon>
        <taxon>Clostridia</taxon>
        <taxon>Peptostreptococcales</taxon>
        <taxon>Peptostreptococcaceae</taxon>
        <taxon>Metaclostridioides</taxon>
    </lineage>
</organism>
<reference evidence="1 2" key="1">
    <citation type="submission" date="2021-03" db="EMBL/GenBank/DDBJ databases">
        <title>Genomic Encyclopedia of Type Strains, Phase IV (KMG-IV): sequencing the most valuable type-strain genomes for metagenomic binning, comparative biology and taxonomic classification.</title>
        <authorList>
            <person name="Goeker M."/>
        </authorList>
    </citation>
    <scope>NUCLEOTIDE SEQUENCE [LARGE SCALE GENOMIC DNA]</scope>
    <source>
        <strain evidence="1 2">DSM 1289</strain>
    </source>
</reference>
<name>A0ABS4E9T5_9FIRM</name>
<evidence type="ECO:0000313" key="1">
    <source>
        <dbReference type="EMBL" id="MBP1854668.1"/>
    </source>
</evidence>
<comment type="caution">
    <text evidence="1">The sequence shown here is derived from an EMBL/GenBank/DDBJ whole genome shotgun (WGS) entry which is preliminary data.</text>
</comment>
<dbReference type="InterPro" id="IPR009414">
    <property type="entry name" value="DUF1064"/>
</dbReference>
<protein>
    <recommendedName>
        <fullName evidence="3">DUF1064 domain-containing protein</fullName>
    </recommendedName>
</protein>
<sequence>MKRDSEIMKMKTKKTQSKYRSKKVVVDNIKFDSKFEAEYYTDLKRKKEKGEIKDFGLQYKFELQPSFKKDGKTKRSITYIADFAIYHNDGQVEYIDTKGFSSDVAKIKRKMFDYRYPDSKLTWISKSFKYGGKNGLIEYDELQKKIREAKKVKEVI</sequence>
<evidence type="ECO:0008006" key="3">
    <source>
        <dbReference type="Google" id="ProtNLM"/>
    </source>
</evidence>
<accession>A0ABS4E9T5</accession>
<dbReference type="RefSeq" id="WP_234925970.1">
    <property type="nucleotide sequence ID" value="NZ_BAAACS010000012.1"/>
</dbReference>
<proteinExistence type="predicted"/>
<keyword evidence="2" id="KW-1185">Reference proteome</keyword>
<dbReference type="Pfam" id="PF06356">
    <property type="entry name" value="DUF1064"/>
    <property type="match status" value="1"/>
</dbReference>